<dbReference type="InterPro" id="IPR045865">
    <property type="entry name" value="ACT-like_dom_sf"/>
</dbReference>
<dbReference type="AlphaFoldDB" id="A0A507CXA7"/>
<dbReference type="Pfam" id="PF00585">
    <property type="entry name" value="Thr_dehydrat_C"/>
    <property type="match status" value="2"/>
</dbReference>
<sequence>MAGARESVTTVLSRSNQFVSSQTNLFEWPEPSIPAPAPMEDAPELDYLQMILNARVYDVASETPLQLASKLSAKVGNKIFLKREDMQPIFSFKIRGAYNRMYHLSKDEKSTGVICASAGNQLRCTSVTTDIPGTNPENVGQCARSGPCSQEAGNTCDDCYAETRAGNQSGKYRLDAIFVCCGGGGMLAGIATFVKRIRPEVKIIGVNAADSDSMFQSLHQGAPVEIPQAGLFADGTSVRLVGAENYRLCRSFVDDFVLVSTDEVCAAIKDTFDDTRSIIEPAGALAVAGIKKFLSKNPHFRDAVFVGVVSGANMNFDRLRFVAERARLGDGREALISVKIPERPGSFLELYGAIDPRPVTEFSYRYISDLENDVNELLEKLSERGMEARDVSHDEMAKTHLRYLAGGRSSTVKNEVLYRFQFPERPGALKKFLNHLEGKWNVSLFHYRNHGADIARVLVGLEVPEADRSDFGARENDSTIVIHRILGLREVRLPELADVLVFVLEFRAGATAAATAATASAGMTSADDATAGTSFGALISAEAETADVVDCSARPLKKRTFEATSSADACDHPSYPSPSTLRRVSDLGRRRAPRCPRKSHGTGTETGKV</sequence>
<reference evidence="13 14" key="1">
    <citation type="journal article" date="2019" name="Sci. Rep.">
        <title>Comparative genomics of chytrid fungi reveal insights into the obligate biotrophic and pathogenic lifestyle of Synchytrium endobioticum.</title>
        <authorList>
            <person name="van de Vossenberg B.T.L.H."/>
            <person name="Warris S."/>
            <person name="Nguyen H.D.T."/>
            <person name="van Gent-Pelzer M.P.E."/>
            <person name="Joly D.L."/>
            <person name="van de Geest H.C."/>
            <person name="Bonants P.J.M."/>
            <person name="Smith D.S."/>
            <person name="Levesque C.A."/>
            <person name="van der Lee T.A.J."/>
        </authorList>
    </citation>
    <scope>NUCLEOTIDE SEQUENCE [LARGE SCALE GENOMIC DNA]</scope>
    <source>
        <strain evidence="13 14">CBS 675.73</strain>
    </source>
</reference>
<gene>
    <name evidence="13" type="ORF">CcCBS67573_g10439</name>
</gene>
<feature type="region of interest" description="Disordered" evidence="11">
    <location>
        <begin position="562"/>
        <end position="609"/>
    </location>
</feature>
<feature type="domain" description="ACT-like" evidence="12">
    <location>
        <begin position="416"/>
        <end position="487"/>
    </location>
</feature>
<evidence type="ECO:0000256" key="6">
    <source>
        <dbReference type="ARBA" id="ARBA00022605"/>
    </source>
</evidence>
<comment type="cofactor">
    <cofactor evidence="2">
        <name>pyridoxal 5'-phosphate</name>
        <dbReference type="ChEBI" id="CHEBI:597326"/>
    </cofactor>
</comment>
<dbReference type="GO" id="GO:0003941">
    <property type="term" value="F:L-serine ammonia-lyase activity"/>
    <property type="evidence" value="ECO:0007669"/>
    <property type="project" value="TreeGrafter"/>
</dbReference>
<evidence type="ECO:0000256" key="8">
    <source>
        <dbReference type="ARBA" id="ARBA00022898"/>
    </source>
</evidence>
<dbReference type="InterPro" id="IPR001721">
    <property type="entry name" value="TD_ACT-like"/>
</dbReference>
<organism evidence="13 14">
    <name type="scientific">Chytriomyces confervae</name>
    <dbReference type="NCBI Taxonomy" id="246404"/>
    <lineage>
        <taxon>Eukaryota</taxon>
        <taxon>Fungi</taxon>
        <taxon>Fungi incertae sedis</taxon>
        <taxon>Chytridiomycota</taxon>
        <taxon>Chytridiomycota incertae sedis</taxon>
        <taxon>Chytridiomycetes</taxon>
        <taxon>Chytridiales</taxon>
        <taxon>Chytriomycetaceae</taxon>
        <taxon>Chytriomyces</taxon>
    </lineage>
</organism>
<dbReference type="CDD" id="cd04907">
    <property type="entry name" value="ACT_ThrD-I_2"/>
    <property type="match status" value="1"/>
</dbReference>
<dbReference type="GO" id="GO:0006567">
    <property type="term" value="P:L-threonine catabolic process"/>
    <property type="evidence" value="ECO:0007669"/>
    <property type="project" value="TreeGrafter"/>
</dbReference>
<keyword evidence="10" id="KW-0100">Branched-chain amino acid biosynthesis</keyword>
<evidence type="ECO:0000256" key="1">
    <source>
        <dbReference type="ARBA" id="ARBA00001274"/>
    </source>
</evidence>
<dbReference type="GO" id="GO:0006565">
    <property type="term" value="P:L-serine catabolic process"/>
    <property type="evidence" value="ECO:0007669"/>
    <property type="project" value="TreeGrafter"/>
</dbReference>
<evidence type="ECO:0000256" key="11">
    <source>
        <dbReference type="SAM" id="MobiDB-lite"/>
    </source>
</evidence>
<dbReference type="GO" id="GO:0009097">
    <property type="term" value="P:isoleucine biosynthetic process"/>
    <property type="evidence" value="ECO:0007669"/>
    <property type="project" value="UniProtKB-UniPathway"/>
</dbReference>
<keyword evidence="6" id="KW-0028">Amino-acid biosynthesis</keyword>
<dbReference type="Gene3D" id="3.40.50.1100">
    <property type="match status" value="3"/>
</dbReference>
<dbReference type="EC" id="4.3.1.19" evidence="5"/>
<feature type="compositionally biased region" description="Basic residues" evidence="11">
    <location>
        <begin position="590"/>
        <end position="600"/>
    </location>
</feature>
<evidence type="ECO:0000256" key="4">
    <source>
        <dbReference type="ARBA" id="ARBA00010869"/>
    </source>
</evidence>
<dbReference type="STRING" id="246404.A0A507CXA7"/>
<protein>
    <recommendedName>
        <fullName evidence="5">threonine ammonia-lyase</fullName>
        <ecNumber evidence="5">4.3.1.19</ecNumber>
    </recommendedName>
</protein>
<evidence type="ECO:0000256" key="7">
    <source>
        <dbReference type="ARBA" id="ARBA00022624"/>
    </source>
</evidence>
<dbReference type="InterPro" id="IPR038110">
    <property type="entry name" value="TD_ACT-like_sf"/>
</dbReference>
<keyword evidence="7" id="KW-0412">Isoleucine biosynthesis</keyword>
<evidence type="ECO:0000259" key="12">
    <source>
        <dbReference type="PROSITE" id="PS51672"/>
    </source>
</evidence>
<dbReference type="InterPro" id="IPR036052">
    <property type="entry name" value="TrpB-like_PALP_sf"/>
</dbReference>
<comment type="caution">
    <text evidence="13">The sequence shown here is derived from an EMBL/GenBank/DDBJ whole genome shotgun (WGS) entry which is preliminary data.</text>
</comment>
<name>A0A507CXA7_9FUNG</name>
<evidence type="ECO:0000256" key="9">
    <source>
        <dbReference type="ARBA" id="ARBA00023239"/>
    </source>
</evidence>
<proteinExistence type="inferred from homology"/>
<dbReference type="InterPro" id="IPR050147">
    <property type="entry name" value="Ser/Thr_Dehydratase"/>
</dbReference>
<dbReference type="Proteomes" id="UP000320333">
    <property type="component" value="Unassembled WGS sequence"/>
</dbReference>
<comment type="pathway">
    <text evidence="3">Amino-acid biosynthesis; L-isoleucine biosynthesis; 2-oxobutanoate from L-threonine: step 1/1.</text>
</comment>
<keyword evidence="8" id="KW-0663">Pyridoxal phosphate</keyword>
<evidence type="ECO:0000313" key="14">
    <source>
        <dbReference type="Proteomes" id="UP000320333"/>
    </source>
</evidence>
<dbReference type="PANTHER" id="PTHR48078:SF11">
    <property type="entry name" value="THREONINE DEHYDRATASE, MITOCHONDRIAL"/>
    <property type="match status" value="1"/>
</dbReference>
<dbReference type="GO" id="GO:0004794">
    <property type="term" value="F:threonine deaminase activity"/>
    <property type="evidence" value="ECO:0007669"/>
    <property type="project" value="UniProtKB-EC"/>
</dbReference>
<evidence type="ECO:0000256" key="5">
    <source>
        <dbReference type="ARBA" id="ARBA00012096"/>
    </source>
</evidence>
<dbReference type="PANTHER" id="PTHR48078">
    <property type="entry name" value="THREONINE DEHYDRATASE, MITOCHONDRIAL-RELATED"/>
    <property type="match status" value="1"/>
</dbReference>
<dbReference type="SUPFAM" id="SSF55021">
    <property type="entry name" value="ACT-like"/>
    <property type="match status" value="1"/>
</dbReference>
<comment type="similarity">
    <text evidence="4">Belongs to the serine/threonine dehydratase family.</text>
</comment>
<dbReference type="Gene3D" id="3.40.1020.10">
    <property type="entry name" value="Biosynthetic Threonine Deaminase, Domain 3"/>
    <property type="match status" value="1"/>
</dbReference>
<dbReference type="EMBL" id="QEAP01001536">
    <property type="protein sequence ID" value="TPX43755.1"/>
    <property type="molecule type" value="Genomic_DNA"/>
</dbReference>
<dbReference type="InterPro" id="IPR001926">
    <property type="entry name" value="TrpB-like_PALP"/>
</dbReference>
<dbReference type="Pfam" id="PF00291">
    <property type="entry name" value="PALP"/>
    <property type="match status" value="2"/>
</dbReference>
<evidence type="ECO:0000256" key="2">
    <source>
        <dbReference type="ARBA" id="ARBA00001933"/>
    </source>
</evidence>
<evidence type="ECO:0000256" key="3">
    <source>
        <dbReference type="ARBA" id="ARBA00004810"/>
    </source>
</evidence>
<comment type="catalytic activity">
    <reaction evidence="1">
        <text>L-threonine = 2-oxobutanoate + NH4(+)</text>
        <dbReference type="Rhea" id="RHEA:22108"/>
        <dbReference type="ChEBI" id="CHEBI:16763"/>
        <dbReference type="ChEBI" id="CHEBI:28938"/>
        <dbReference type="ChEBI" id="CHEBI:57926"/>
        <dbReference type="EC" id="4.3.1.19"/>
    </reaction>
</comment>
<accession>A0A507CXA7</accession>
<dbReference type="SUPFAM" id="SSF53686">
    <property type="entry name" value="Tryptophan synthase beta subunit-like PLP-dependent enzymes"/>
    <property type="match status" value="1"/>
</dbReference>
<keyword evidence="14" id="KW-1185">Reference proteome</keyword>
<dbReference type="PROSITE" id="PS51672">
    <property type="entry name" value="ACT_LIKE"/>
    <property type="match status" value="1"/>
</dbReference>
<dbReference type="OrthoDB" id="4418812at2759"/>
<evidence type="ECO:0000256" key="10">
    <source>
        <dbReference type="ARBA" id="ARBA00023304"/>
    </source>
</evidence>
<dbReference type="UniPathway" id="UPA00047">
    <property type="reaction ID" value="UER00054"/>
</dbReference>
<keyword evidence="9 13" id="KW-0456">Lyase</keyword>
<evidence type="ECO:0000313" key="13">
    <source>
        <dbReference type="EMBL" id="TPX43755.1"/>
    </source>
</evidence>